<gene>
    <name evidence="1" type="ORF">J421_6026</name>
</gene>
<name>W0RS83_9BACT</name>
<dbReference type="Proteomes" id="UP000019151">
    <property type="component" value="Plasmid 2"/>
</dbReference>
<protein>
    <submittedName>
        <fullName evidence="1">Uncharacterized protein</fullName>
    </submittedName>
</protein>
<evidence type="ECO:0000313" key="1">
    <source>
        <dbReference type="EMBL" id="AHG93561.1"/>
    </source>
</evidence>
<proteinExistence type="predicted"/>
<dbReference type="RefSeq" id="WP_025414861.1">
    <property type="nucleotide sequence ID" value="NZ_CP007130.1"/>
</dbReference>
<geneLocation type="plasmid" evidence="1 2">
    <name>2</name>
</geneLocation>
<reference evidence="1 2" key="1">
    <citation type="journal article" date="2014" name="Genome Announc.">
        <title>Genome Sequence and Methylome of Soil Bacterium Gemmatirosa kalamazoonensis KBS708T, a Member of the Rarely Cultivated Gemmatimonadetes Phylum.</title>
        <authorList>
            <person name="Debruyn J.M."/>
            <person name="Radosevich M."/>
            <person name="Wommack K.E."/>
            <person name="Polson S.W."/>
            <person name="Hauser L.J."/>
            <person name="Fawaz M.N."/>
            <person name="Korlach J."/>
            <person name="Tsai Y.C."/>
        </authorList>
    </citation>
    <scope>NUCLEOTIDE SEQUENCE [LARGE SCALE GENOMIC DNA]</scope>
    <source>
        <strain evidence="1 2">KBS708</strain>
        <plasmid evidence="2">Plasmid 2</plasmid>
    </source>
</reference>
<dbReference type="AlphaFoldDB" id="W0RS83"/>
<dbReference type="InParanoid" id="W0RS83"/>
<dbReference type="EMBL" id="CP007130">
    <property type="protein sequence ID" value="AHG93561.1"/>
    <property type="molecule type" value="Genomic_DNA"/>
</dbReference>
<keyword evidence="2" id="KW-1185">Reference proteome</keyword>
<dbReference type="KEGG" id="gba:J421_6026"/>
<accession>W0RS83</accession>
<keyword evidence="1" id="KW-0614">Plasmid</keyword>
<evidence type="ECO:0000313" key="2">
    <source>
        <dbReference type="Proteomes" id="UP000019151"/>
    </source>
</evidence>
<sequence length="103" mass="11169">MIDTMQTLFGLTVPVTDIPLALEQAQALAERLMAAAVSVREGAPSPVAADARDDAGRYLALRRRGALRLPFSLQRTCDETAQAVMRLTLNVPARLPRAERLVA</sequence>
<dbReference type="HOGENOM" id="CLU_2259745_0_0_0"/>
<organism evidence="1 2">
    <name type="scientific">Gemmatirosa kalamazoonensis</name>
    <dbReference type="NCBI Taxonomy" id="861299"/>
    <lineage>
        <taxon>Bacteria</taxon>
        <taxon>Pseudomonadati</taxon>
        <taxon>Gemmatimonadota</taxon>
        <taxon>Gemmatimonadia</taxon>
        <taxon>Gemmatimonadales</taxon>
        <taxon>Gemmatimonadaceae</taxon>
        <taxon>Gemmatirosa</taxon>
    </lineage>
</organism>